<comment type="caution">
    <text evidence="1">The sequence shown here is derived from an EMBL/GenBank/DDBJ whole genome shotgun (WGS) entry which is preliminary data.</text>
</comment>
<sequence>MPTSPICANSVMMMGKGIMETRRMVLLLEIDSGKVIVETRYMGLRLQMDNVYPMGLMFNIPLVG</sequence>
<dbReference type="Proteomes" id="UP000593572">
    <property type="component" value="Unassembled WGS sequence"/>
</dbReference>
<protein>
    <submittedName>
        <fullName evidence="1">Uncharacterized protein</fullName>
    </submittedName>
</protein>
<evidence type="ECO:0000313" key="2">
    <source>
        <dbReference type="Proteomes" id="UP000593572"/>
    </source>
</evidence>
<proteinExistence type="predicted"/>
<accession>A0A7J8LEV2</accession>
<reference evidence="1 2" key="1">
    <citation type="journal article" date="2019" name="Genome Biol. Evol.">
        <title>Insights into the evolution of the New World diploid cottons (Gossypium, subgenus Houzingenia) based on genome sequencing.</title>
        <authorList>
            <person name="Grover C.E."/>
            <person name="Arick M.A. 2nd"/>
            <person name="Thrash A."/>
            <person name="Conover J.L."/>
            <person name="Sanders W.S."/>
            <person name="Peterson D.G."/>
            <person name="Frelichowski J.E."/>
            <person name="Scheffler J.A."/>
            <person name="Scheffler B.E."/>
            <person name="Wendel J.F."/>
        </authorList>
    </citation>
    <scope>NUCLEOTIDE SEQUENCE [LARGE SCALE GENOMIC DNA]</scope>
    <source>
        <strain evidence="1">157</strain>
        <tissue evidence="1">Leaf</tissue>
    </source>
</reference>
<gene>
    <name evidence="1" type="ORF">Golob_021875</name>
</gene>
<organism evidence="1 2">
    <name type="scientific">Gossypium lobatum</name>
    <dbReference type="NCBI Taxonomy" id="34289"/>
    <lineage>
        <taxon>Eukaryota</taxon>
        <taxon>Viridiplantae</taxon>
        <taxon>Streptophyta</taxon>
        <taxon>Embryophyta</taxon>
        <taxon>Tracheophyta</taxon>
        <taxon>Spermatophyta</taxon>
        <taxon>Magnoliopsida</taxon>
        <taxon>eudicotyledons</taxon>
        <taxon>Gunneridae</taxon>
        <taxon>Pentapetalae</taxon>
        <taxon>rosids</taxon>
        <taxon>malvids</taxon>
        <taxon>Malvales</taxon>
        <taxon>Malvaceae</taxon>
        <taxon>Malvoideae</taxon>
        <taxon>Gossypium</taxon>
    </lineage>
</organism>
<keyword evidence="2" id="KW-1185">Reference proteome</keyword>
<dbReference type="EMBL" id="JABEZX010000002">
    <property type="protein sequence ID" value="MBA0550968.1"/>
    <property type="molecule type" value="Genomic_DNA"/>
</dbReference>
<dbReference type="AlphaFoldDB" id="A0A7J8LEV2"/>
<name>A0A7J8LEV2_9ROSI</name>
<evidence type="ECO:0000313" key="1">
    <source>
        <dbReference type="EMBL" id="MBA0550968.1"/>
    </source>
</evidence>